<dbReference type="InParanoid" id="A0A2T2ZRX6"/>
<evidence type="ECO:0000313" key="2">
    <source>
        <dbReference type="EMBL" id="PSR74214.1"/>
    </source>
</evidence>
<reference evidence="2 3" key="1">
    <citation type="journal article" date="2018" name="Mycol. Prog.">
        <title>Coniella lustricola, a new species from submerged detritus.</title>
        <authorList>
            <person name="Raudabaugh D.B."/>
            <person name="Iturriaga T."/>
            <person name="Carver A."/>
            <person name="Mondo S."/>
            <person name="Pangilinan J."/>
            <person name="Lipzen A."/>
            <person name="He G."/>
            <person name="Amirebrahimi M."/>
            <person name="Grigoriev I.V."/>
            <person name="Miller A.N."/>
        </authorList>
    </citation>
    <scope>NUCLEOTIDE SEQUENCE [LARGE SCALE GENOMIC DNA]</scope>
    <source>
        <strain evidence="2 3">B22-T-1</strain>
    </source>
</reference>
<dbReference type="EMBL" id="KZ678896">
    <property type="protein sequence ID" value="PSR74214.1"/>
    <property type="molecule type" value="Genomic_DNA"/>
</dbReference>
<feature type="region of interest" description="Disordered" evidence="1">
    <location>
        <begin position="83"/>
        <end position="104"/>
    </location>
</feature>
<protein>
    <submittedName>
        <fullName evidence="2">Uncharacterized protein</fullName>
    </submittedName>
</protein>
<organism evidence="2 3">
    <name type="scientific">Coniella lustricola</name>
    <dbReference type="NCBI Taxonomy" id="2025994"/>
    <lineage>
        <taxon>Eukaryota</taxon>
        <taxon>Fungi</taxon>
        <taxon>Dikarya</taxon>
        <taxon>Ascomycota</taxon>
        <taxon>Pezizomycotina</taxon>
        <taxon>Sordariomycetes</taxon>
        <taxon>Sordariomycetidae</taxon>
        <taxon>Diaporthales</taxon>
        <taxon>Schizoparmaceae</taxon>
        <taxon>Coniella</taxon>
    </lineage>
</organism>
<name>A0A2T2ZRX6_9PEZI</name>
<evidence type="ECO:0000256" key="1">
    <source>
        <dbReference type="SAM" id="MobiDB-lite"/>
    </source>
</evidence>
<accession>A0A2T2ZRX6</accession>
<sequence length="201" mass="21917">MLLTQHTATRKHDAIPPAKRATAISQNHTLPSCIHTSTHPHHAMIHSSKRIMSSLPQRVYKLCDVDFPMPPAPISSSLSSSIFTTTSPARHHQPSTPDSPSTDLFPRNMPGTCLKHGPYKGKSCWFCVKAKRPCKLTLTQPTSASMSRRPRQRVQPGSEHAHGSYQAEPTGNGLPRPEANPSPAPKPKPKPSSPPPSPARM</sequence>
<evidence type="ECO:0000313" key="3">
    <source>
        <dbReference type="Proteomes" id="UP000241462"/>
    </source>
</evidence>
<feature type="region of interest" description="Disordered" evidence="1">
    <location>
        <begin position="139"/>
        <end position="201"/>
    </location>
</feature>
<dbReference type="Proteomes" id="UP000241462">
    <property type="component" value="Unassembled WGS sequence"/>
</dbReference>
<proteinExistence type="predicted"/>
<gene>
    <name evidence="2" type="ORF">BD289DRAFT_510169</name>
</gene>
<keyword evidence="3" id="KW-1185">Reference proteome</keyword>
<feature type="compositionally biased region" description="Pro residues" evidence="1">
    <location>
        <begin position="178"/>
        <end position="201"/>
    </location>
</feature>
<dbReference type="AlphaFoldDB" id="A0A2T2ZRX6"/>